<keyword evidence="8" id="KW-0175">Coiled coil</keyword>
<dbReference type="InterPro" id="IPR020594">
    <property type="entry name" value="Ribosomal_bL9_bac/chp"/>
</dbReference>
<gene>
    <name evidence="7" type="primary">rplI</name>
    <name evidence="10" type="ORF">ENJ98_05310</name>
</gene>
<dbReference type="HAMAP" id="MF_00503">
    <property type="entry name" value="Ribosomal_bL9"/>
    <property type="match status" value="1"/>
</dbReference>
<dbReference type="GO" id="GO:0005840">
    <property type="term" value="C:ribosome"/>
    <property type="evidence" value="ECO:0007669"/>
    <property type="project" value="UniProtKB-KW"/>
</dbReference>
<dbReference type="SUPFAM" id="SSF55653">
    <property type="entry name" value="Ribosomal protein L9 C-domain"/>
    <property type="match status" value="1"/>
</dbReference>
<evidence type="ECO:0000313" key="10">
    <source>
        <dbReference type="EMBL" id="HHH13635.1"/>
    </source>
</evidence>
<dbReference type="Gene3D" id="3.10.430.100">
    <property type="entry name" value="Ribosomal protein L9, C-terminal domain"/>
    <property type="match status" value="1"/>
</dbReference>
<dbReference type="AlphaFoldDB" id="A0A7C5IZI3"/>
<dbReference type="GO" id="GO:0006412">
    <property type="term" value="P:translation"/>
    <property type="evidence" value="ECO:0007669"/>
    <property type="project" value="UniProtKB-UniRule"/>
</dbReference>
<dbReference type="InterPro" id="IPR009027">
    <property type="entry name" value="Ribosomal_bL9/RNase_H1_N"/>
</dbReference>
<evidence type="ECO:0000256" key="6">
    <source>
        <dbReference type="ARBA" id="ARBA00035292"/>
    </source>
</evidence>
<keyword evidence="2 7" id="KW-0699">rRNA-binding</keyword>
<dbReference type="InterPro" id="IPR036791">
    <property type="entry name" value="Ribosomal_bL9_C_sf"/>
</dbReference>
<dbReference type="GO" id="GO:0019843">
    <property type="term" value="F:rRNA binding"/>
    <property type="evidence" value="ECO:0007669"/>
    <property type="project" value="UniProtKB-UniRule"/>
</dbReference>
<dbReference type="EMBL" id="DROM01000320">
    <property type="protein sequence ID" value="HHH13635.1"/>
    <property type="molecule type" value="Genomic_DNA"/>
</dbReference>
<evidence type="ECO:0000256" key="4">
    <source>
        <dbReference type="ARBA" id="ARBA00022980"/>
    </source>
</evidence>
<dbReference type="Proteomes" id="UP000886100">
    <property type="component" value="Unassembled WGS sequence"/>
</dbReference>
<evidence type="ECO:0000256" key="7">
    <source>
        <dbReference type="HAMAP-Rule" id="MF_00503"/>
    </source>
</evidence>
<dbReference type="Pfam" id="PF01281">
    <property type="entry name" value="Ribosomal_L9_N"/>
    <property type="match status" value="1"/>
</dbReference>
<keyword evidence="4 7" id="KW-0689">Ribosomal protein</keyword>
<organism evidence="10">
    <name type="scientific">Thiolapillus brandeum</name>
    <dbReference type="NCBI Taxonomy" id="1076588"/>
    <lineage>
        <taxon>Bacteria</taxon>
        <taxon>Pseudomonadati</taxon>
        <taxon>Pseudomonadota</taxon>
        <taxon>Gammaproteobacteria</taxon>
        <taxon>Chromatiales</taxon>
        <taxon>Sedimenticolaceae</taxon>
        <taxon>Thiolapillus</taxon>
    </lineage>
</organism>
<dbReference type="InterPro" id="IPR020069">
    <property type="entry name" value="Ribosomal_bL9_C"/>
</dbReference>
<accession>A0A7C5IZI3</accession>
<sequence>MEVILLDKVTGLGELGDKVTVKAGYGRNYLIPSGKAVPATKENLVEFEQRRAELEKQAAEKLAAAQGRKEAIEKLGEVTIAHKAGEEGKLFGSVGTSDIARACGEAGVEVEKAEIRLPEGPMRTTGEFEVVLHLHPDVNAILKVIVVAEG</sequence>
<dbReference type="InterPro" id="IPR020070">
    <property type="entry name" value="Ribosomal_bL9_N"/>
</dbReference>
<comment type="caution">
    <text evidence="10">The sequence shown here is derived from an EMBL/GenBank/DDBJ whole genome shotgun (WGS) entry which is preliminary data.</text>
</comment>
<feature type="domain" description="Ribosomal protein L9" evidence="9">
    <location>
        <begin position="13"/>
        <end position="40"/>
    </location>
</feature>
<evidence type="ECO:0000259" key="9">
    <source>
        <dbReference type="PROSITE" id="PS00651"/>
    </source>
</evidence>
<dbReference type="PANTHER" id="PTHR21368">
    <property type="entry name" value="50S RIBOSOMAL PROTEIN L9"/>
    <property type="match status" value="1"/>
</dbReference>
<dbReference type="SUPFAM" id="SSF55658">
    <property type="entry name" value="L9 N-domain-like"/>
    <property type="match status" value="1"/>
</dbReference>
<dbReference type="Pfam" id="PF03948">
    <property type="entry name" value="Ribosomal_L9_C"/>
    <property type="match status" value="1"/>
</dbReference>
<evidence type="ECO:0000256" key="3">
    <source>
        <dbReference type="ARBA" id="ARBA00022884"/>
    </source>
</evidence>
<dbReference type="InterPro" id="IPR000244">
    <property type="entry name" value="Ribosomal_bL9"/>
</dbReference>
<dbReference type="NCBIfam" id="TIGR00158">
    <property type="entry name" value="L9"/>
    <property type="match status" value="1"/>
</dbReference>
<reference evidence="10" key="1">
    <citation type="journal article" date="2020" name="mSystems">
        <title>Genome- and Community-Level Interaction Insights into Carbon Utilization and Element Cycling Functions of Hydrothermarchaeota in Hydrothermal Sediment.</title>
        <authorList>
            <person name="Zhou Z."/>
            <person name="Liu Y."/>
            <person name="Xu W."/>
            <person name="Pan J."/>
            <person name="Luo Z.H."/>
            <person name="Li M."/>
        </authorList>
    </citation>
    <scope>NUCLEOTIDE SEQUENCE [LARGE SCALE GENOMIC DNA]</scope>
    <source>
        <strain evidence="10">HyVt-535</strain>
    </source>
</reference>
<dbReference type="PROSITE" id="PS00651">
    <property type="entry name" value="RIBOSOMAL_L9"/>
    <property type="match status" value="1"/>
</dbReference>
<dbReference type="GO" id="GO:0003735">
    <property type="term" value="F:structural constituent of ribosome"/>
    <property type="evidence" value="ECO:0007669"/>
    <property type="project" value="InterPro"/>
</dbReference>
<feature type="coiled-coil region" evidence="8">
    <location>
        <begin position="37"/>
        <end position="75"/>
    </location>
</feature>
<dbReference type="Gene3D" id="3.40.5.10">
    <property type="entry name" value="Ribosomal protein L9, N-terminal domain"/>
    <property type="match status" value="1"/>
</dbReference>
<comment type="function">
    <text evidence="7">Binds to the 23S rRNA.</text>
</comment>
<evidence type="ECO:0000256" key="5">
    <source>
        <dbReference type="ARBA" id="ARBA00023274"/>
    </source>
</evidence>
<keyword evidence="3 7" id="KW-0694">RNA-binding</keyword>
<evidence type="ECO:0000256" key="8">
    <source>
        <dbReference type="SAM" id="Coils"/>
    </source>
</evidence>
<comment type="similarity">
    <text evidence="1 7">Belongs to the bacterial ribosomal protein bL9 family.</text>
</comment>
<evidence type="ECO:0000256" key="2">
    <source>
        <dbReference type="ARBA" id="ARBA00022730"/>
    </source>
</evidence>
<name>A0A7C5IZI3_9GAMM</name>
<dbReference type="GO" id="GO:1990904">
    <property type="term" value="C:ribonucleoprotein complex"/>
    <property type="evidence" value="ECO:0007669"/>
    <property type="project" value="UniProtKB-KW"/>
</dbReference>
<protein>
    <recommendedName>
        <fullName evidence="6 7">Large ribosomal subunit protein bL9</fullName>
    </recommendedName>
</protein>
<evidence type="ECO:0000256" key="1">
    <source>
        <dbReference type="ARBA" id="ARBA00010605"/>
    </source>
</evidence>
<keyword evidence="5 7" id="KW-0687">Ribonucleoprotein</keyword>
<proteinExistence type="inferred from homology"/>
<dbReference type="InterPro" id="IPR036935">
    <property type="entry name" value="Ribosomal_bL9_N_sf"/>
</dbReference>